<comment type="subcellular location">
    <subcellularLocation>
        <location evidence="1 13">Cytoplasm</location>
    </subcellularLocation>
</comment>
<dbReference type="GO" id="GO:0006260">
    <property type="term" value="P:DNA replication"/>
    <property type="evidence" value="ECO:0007669"/>
    <property type="project" value="UniProtKB-KW"/>
</dbReference>
<evidence type="ECO:0000256" key="5">
    <source>
        <dbReference type="ARBA" id="ARBA00022723"/>
    </source>
</evidence>
<dbReference type="CDD" id="cd10719">
    <property type="entry name" value="DnaJ_zf"/>
    <property type="match status" value="1"/>
</dbReference>
<keyword evidence="3 13" id="KW-0963">Cytoplasm</keyword>
<dbReference type="InterPro" id="IPR036410">
    <property type="entry name" value="HSP_DnaJ_Cys-rich_dom_sf"/>
</dbReference>
<feature type="binding site" evidence="13">
    <location>
        <position position="149"/>
    </location>
    <ligand>
        <name>Zn(2+)</name>
        <dbReference type="ChEBI" id="CHEBI:29105"/>
        <label>1</label>
    </ligand>
</feature>
<dbReference type="KEGG" id="ttr:Tter_1751"/>
<dbReference type="Proteomes" id="UP000000323">
    <property type="component" value="Chromosome 1"/>
</dbReference>
<dbReference type="PANTHER" id="PTHR43096">
    <property type="entry name" value="DNAJ HOMOLOG 1, MITOCHONDRIAL-RELATED"/>
    <property type="match status" value="1"/>
</dbReference>
<evidence type="ECO:0000256" key="10">
    <source>
        <dbReference type="ARBA" id="ARBA00023186"/>
    </source>
</evidence>
<comment type="caution">
    <text evidence="13">Lacks conserved residue(s) required for the propagation of feature annotation.</text>
</comment>
<proteinExistence type="inferred from homology"/>
<feature type="domain" description="J" evidence="15">
    <location>
        <begin position="8"/>
        <end position="72"/>
    </location>
</feature>
<dbReference type="PANTHER" id="PTHR43096:SF48">
    <property type="entry name" value="CHAPERONE PROTEIN DNAJ"/>
    <property type="match status" value="1"/>
</dbReference>
<dbReference type="eggNOG" id="COG0484">
    <property type="taxonomic scope" value="Bacteria"/>
</dbReference>
<feature type="binding site" evidence="13">
    <location>
        <position position="206"/>
    </location>
    <ligand>
        <name>Zn(2+)</name>
        <dbReference type="ChEBI" id="CHEBI:29105"/>
        <label>1</label>
    </ligand>
</feature>
<feature type="binding site" evidence="13">
    <location>
        <position position="189"/>
    </location>
    <ligand>
        <name>Zn(2+)</name>
        <dbReference type="ChEBI" id="CHEBI:29105"/>
        <label>2</label>
    </ligand>
</feature>
<keyword evidence="6 13" id="KW-0677">Repeat</keyword>
<evidence type="ECO:0000256" key="14">
    <source>
        <dbReference type="PROSITE-ProRule" id="PRU00546"/>
    </source>
</evidence>
<comment type="cofactor">
    <cofactor evidence="13">
        <name>Zn(2+)</name>
        <dbReference type="ChEBI" id="CHEBI:29105"/>
    </cofactor>
    <text evidence="13">Binds 2 Zn(2+) ions per monomer.</text>
</comment>
<evidence type="ECO:0000256" key="1">
    <source>
        <dbReference type="ARBA" id="ARBA00004496"/>
    </source>
</evidence>
<evidence type="ECO:0000256" key="7">
    <source>
        <dbReference type="ARBA" id="ARBA00022771"/>
    </source>
</evidence>
<feature type="binding site" evidence="13">
    <location>
        <position position="163"/>
    </location>
    <ligand>
        <name>Zn(2+)</name>
        <dbReference type="ChEBI" id="CHEBI:29105"/>
        <label>2</label>
    </ligand>
</feature>
<dbReference type="PRINTS" id="PR00625">
    <property type="entry name" value="JDOMAIN"/>
</dbReference>
<evidence type="ECO:0000256" key="9">
    <source>
        <dbReference type="ARBA" id="ARBA00023016"/>
    </source>
</evidence>
<evidence type="ECO:0000256" key="13">
    <source>
        <dbReference type="HAMAP-Rule" id="MF_01152"/>
    </source>
</evidence>
<dbReference type="FunFam" id="1.10.287.110:FF:000031">
    <property type="entry name" value="Molecular chaperone DnaJ"/>
    <property type="match status" value="1"/>
</dbReference>
<dbReference type="AlphaFoldDB" id="D1CCZ2"/>
<evidence type="ECO:0000256" key="11">
    <source>
        <dbReference type="ARBA" id="ARBA00061004"/>
    </source>
</evidence>
<comment type="subunit">
    <text evidence="2 13">Homodimer.</text>
</comment>
<dbReference type="GO" id="GO:0031072">
    <property type="term" value="F:heat shock protein binding"/>
    <property type="evidence" value="ECO:0007669"/>
    <property type="project" value="InterPro"/>
</dbReference>
<dbReference type="PROSITE" id="PS50076">
    <property type="entry name" value="DNAJ_2"/>
    <property type="match status" value="1"/>
</dbReference>
<comment type="similarity">
    <text evidence="11 13">Belongs to the DnaJ family.</text>
</comment>
<dbReference type="GO" id="GO:0009408">
    <property type="term" value="P:response to heat"/>
    <property type="evidence" value="ECO:0007669"/>
    <property type="project" value="InterPro"/>
</dbReference>
<feature type="zinc finger region" description="CR-type" evidence="14">
    <location>
        <begin position="133"/>
        <end position="215"/>
    </location>
</feature>
<dbReference type="SUPFAM" id="SSF49493">
    <property type="entry name" value="HSP40/DnaJ peptide-binding domain"/>
    <property type="match status" value="2"/>
</dbReference>
<comment type="function">
    <text evidence="13">Participates actively in the response to hyperosmotic and heat shock by preventing the aggregation of stress-denatured proteins and by disaggregating proteins, also in an autonomous, DnaK-independent fashion. Unfolded proteins bind initially to DnaJ; upon interaction with the DnaJ-bound protein, DnaK hydrolyzes its bound ATP, resulting in the formation of a stable complex. GrpE releases ADP from DnaK; ATP binding to DnaK triggers the release of the substrate protein, thus completing the reaction cycle. Several rounds of ATP-dependent interactions between DnaJ, DnaK and GrpE are required for fully efficient folding. Also involved, together with DnaK and GrpE, in the DNA replication of plasmids through activation of initiation proteins.</text>
</comment>
<keyword evidence="7 13" id="KW-0863">Zinc-finger</keyword>
<reference evidence="18" key="1">
    <citation type="journal article" date="2010" name="Stand. Genomic Sci.">
        <title>Complete genome sequence of 'Thermobaculum terrenum' type strain (YNP1).</title>
        <authorList>
            <person name="Kiss H."/>
            <person name="Cleland D."/>
            <person name="Lapidus A."/>
            <person name="Lucas S."/>
            <person name="Glavina Del Rio T."/>
            <person name="Nolan M."/>
            <person name="Tice H."/>
            <person name="Han C."/>
            <person name="Goodwin L."/>
            <person name="Pitluck S."/>
            <person name="Liolios K."/>
            <person name="Ivanova N."/>
            <person name="Mavromatis K."/>
            <person name="Ovchinnikova G."/>
            <person name="Pati A."/>
            <person name="Chen A."/>
            <person name="Palaniappan K."/>
            <person name="Land M."/>
            <person name="Hauser L."/>
            <person name="Chang Y."/>
            <person name="Jeffries C."/>
            <person name="Lu M."/>
            <person name="Brettin T."/>
            <person name="Detter J."/>
            <person name="Goker M."/>
            <person name="Tindall B."/>
            <person name="Beck B."/>
            <person name="McDermott T."/>
            <person name="Woyke T."/>
            <person name="Bristow J."/>
            <person name="Eisen J."/>
            <person name="Markowitz V."/>
            <person name="Hugenholtz P."/>
            <person name="Kyrpides N."/>
            <person name="Klenk H."/>
            <person name="Cheng J."/>
        </authorList>
    </citation>
    <scope>NUCLEOTIDE SEQUENCE [LARGE SCALE GENOMIC DNA]</scope>
    <source>
        <strain evidence="18">ATCC BAA-798 / YNP1</strain>
    </source>
</reference>
<keyword evidence="4 13" id="KW-0235">DNA replication</keyword>
<dbReference type="SMART" id="SM00271">
    <property type="entry name" value="DnaJ"/>
    <property type="match status" value="1"/>
</dbReference>
<feature type="domain" description="CR-type" evidence="16">
    <location>
        <begin position="133"/>
        <end position="215"/>
    </location>
</feature>
<name>D1CCZ2_THET1</name>
<feature type="binding site" evidence="13">
    <location>
        <position position="146"/>
    </location>
    <ligand>
        <name>Zn(2+)</name>
        <dbReference type="ChEBI" id="CHEBI:29105"/>
        <label>1</label>
    </ligand>
</feature>
<dbReference type="Gene3D" id="2.10.230.10">
    <property type="entry name" value="Heat shock protein DnaJ, cysteine-rich domain"/>
    <property type="match status" value="1"/>
</dbReference>
<dbReference type="InterPro" id="IPR001305">
    <property type="entry name" value="HSP_DnaJ_Cys-rich_dom"/>
</dbReference>
<dbReference type="RefSeq" id="WP_012875691.1">
    <property type="nucleotide sequence ID" value="NC_013525.1"/>
</dbReference>
<dbReference type="NCBIfam" id="TIGR02349">
    <property type="entry name" value="DnaJ_bact"/>
    <property type="match status" value="1"/>
</dbReference>
<evidence type="ECO:0000259" key="16">
    <source>
        <dbReference type="PROSITE" id="PS51188"/>
    </source>
</evidence>
<evidence type="ECO:0000256" key="3">
    <source>
        <dbReference type="ARBA" id="ARBA00022490"/>
    </source>
</evidence>
<dbReference type="Gene3D" id="2.60.260.20">
    <property type="entry name" value="Urease metallochaperone UreE, N-terminal domain"/>
    <property type="match status" value="2"/>
</dbReference>
<dbReference type="NCBIfam" id="NF008035">
    <property type="entry name" value="PRK10767.1"/>
    <property type="match status" value="1"/>
</dbReference>
<evidence type="ECO:0000256" key="6">
    <source>
        <dbReference type="ARBA" id="ARBA00022737"/>
    </source>
</evidence>
<dbReference type="CDD" id="cd06257">
    <property type="entry name" value="DnaJ"/>
    <property type="match status" value="1"/>
</dbReference>
<dbReference type="Pfam" id="PF00226">
    <property type="entry name" value="DnaJ"/>
    <property type="match status" value="1"/>
</dbReference>
<dbReference type="SUPFAM" id="SSF57938">
    <property type="entry name" value="DnaJ/Hsp40 cysteine-rich domain"/>
    <property type="match status" value="1"/>
</dbReference>
<evidence type="ECO:0000256" key="2">
    <source>
        <dbReference type="ARBA" id="ARBA00011738"/>
    </source>
</evidence>
<gene>
    <name evidence="13" type="primary">dnaJ</name>
    <name evidence="17" type="ordered locus">Tter_1751</name>
</gene>
<dbReference type="GO" id="GO:0042026">
    <property type="term" value="P:protein refolding"/>
    <property type="evidence" value="ECO:0007669"/>
    <property type="project" value="TreeGrafter"/>
</dbReference>
<protein>
    <recommendedName>
        <fullName evidence="12 13">Chaperone protein DnaJ</fullName>
    </recommendedName>
</protein>
<keyword evidence="10 13" id="KW-0143">Chaperone</keyword>
<dbReference type="CDD" id="cd10747">
    <property type="entry name" value="DnaJ_C"/>
    <property type="match status" value="1"/>
</dbReference>
<feature type="binding site" evidence="13">
    <location>
        <position position="203"/>
    </location>
    <ligand>
        <name>Zn(2+)</name>
        <dbReference type="ChEBI" id="CHEBI:29105"/>
        <label>1</label>
    </ligand>
</feature>
<dbReference type="STRING" id="525904.Tter_1751"/>
<keyword evidence="18" id="KW-1185">Reference proteome</keyword>
<dbReference type="HOGENOM" id="CLU_017633_0_7_0"/>
<feature type="binding site" evidence="13">
    <location>
        <position position="192"/>
    </location>
    <ligand>
        <name>Zn(2+)</name>
        <dbReference type="ChEBI" id="CHEBI:29105"/>
        <label>2</label>
    </ligand>
</feature>
<comment type="domain">
    <text evidence="13">The J domain is necessary and sufficient to stimulate DnaK ATPase activity. Zinc center 1 plays an important role in the autonomous, DnaK-independent chaperone activity of DnaJ. Zinc center 2 is essential for interaction with DnaK and for DnaJ activity.</text>
</comment>
<evidence type="ECO:0000256" key="8">
    <source>
        <dbReference type="ARBA" id="ARBA00022833"/>
    </source>
</evidence>
<evidence type="ECO:0000313" key="18">
    <source>
        <dbReference type="Proteomes" id="UP000000323"/>
    </source>
</evidence>
<evidence type="ECO:0000256" key="4">
    <source>
        <dbReference type="ARBA" id="ARBA00022705"/>
    </source>
</evidence>
<dbReference type="InterPro" id="IPR018253">
    <property type="entry name" value="DnaJ_domain_CS"/>
</dbReference>
<feature type="binding site" evidence="13">
    <location>
        <position position="166"/>
    </location>
    <ligand>
        <name>Zn(2+)</name>
        <dbReference type="ChEBI" id="CHEBI:29105"/>
        <label>2</label>
    </ligand>
</feature>
<dbReference type="OrthoDB" id="9779889at2"/>
<dbReference type="Gene3D" id="1.10.287.110">
    <property type="entry name" value="DnaJ domain"/>
    <property type="match status" value="1"/>
</dbReference>
<dbReference type="GO" id="GO:0005524">
    <property type="term" value="F:ATP binding"/>
    <property type="evidence" value="ECO:0007669"/>
    <property type="project" value="InterPro"/>
</dbReference>
<evidence type="ECO:0000313" key="17">
    <source>
        <dbReference type="EMBL" id="ACZ42657.1"/>
    </source>
</evidence>
<keyword evidence="9 13" id="KW-0346">Stress response</keyword>
<dbReference type="HAMAP" id="MF_01152">
    <property type="entry name" value="DnaJ"/>
    <property type="match status" value="1"/>
</dbReference>
<dbReference type="GO" id="GO:0051082">
    <property type="term" value="F:unfolded protein binding"/>
    <property type="evidence" value="ECO:0007669"/>
    <property type="project" value="UniProtKB-UniRule"/>
</dbReference>
<dbReference type="Pfam" id="PF00684">
    <property type="entry name" value="DnaJ_CXXCXGXG"/>
    <property type="match status" value="1"/>
</dbReference>
<dbReference type="InterPro" id="IPR012724">
    <property type="entry name" value="DnaJ"/>
</dbReference>
<evidence type="ECO:0000259" key="15">
    <source>
        <dbReference type="PROSITE" id="PS50076"/>
    </source>
</evidence>
<evidence type="ECO:0000256" key="12">
    <source>
        <dbReference type="ARBA" id="ARBA00067609"/>
    </source>
</evidence>
<dbReference type="FunFam" id="2.10.230.10:FF:000002">
    <property type="entry name" value="Molecular chaperone DnaJ"/>
    <property type="match status" value="1"/>
</dbReference>
<dbReference type="InterPro" id="IPR001623">
    <property type="entry name" value="DnaJ_domain"/>
</dbReference>
<dbReference type="InterPro" id="IPR008971">
    <property type="entry name" value="HSP40/DnaJ_pept-bd"/>
</dbReference>
<dbReference type="Pfam" id="PF01556">
    <property type="entry name" value="DnaJ_C"/>
    <property type="match status" value="1"/>
</dbReference>
<accession>D1CCZ2</accession>
<sequence>MDSRTKRDYYEILGVPRNASEEEIRRAYRRLARQYHPDVNKEPDAEAKFKEINEAYQVLSDAEKRAMYDRFGHEGVGNGGFGSYDFTGSPFGFGIETIFENLFGASTRRTRSPRKGNDLRYRLTLTFEEAVFGTTKEIEITRRTVCPRCQGTRAEPGSSPSRCPTCGGSGEVRRMQSTLIGQFVTVTQCNTCQGEGVVITNPCRECRGQGWVTAPRRLEVRVPAGIDESFHLRLSGEGEPGDPGAPSGDLFIEFDIKPHPLFRRVGRDIHLEMPINIVQAALGDTIDIPTLEGTAEVRVEPGTQTGDTIRLRGKGVPSLRGSGRGDQVVTFRVVVPRHLNEKQKQLLRQLGDTLEKPQPEQGEKGFFDRLRESLGL</sequence>
<organism evidence="17 18">
    <name type="scientific">Thermobaculum terrenum (strain ATCC BAA-798 / CCMEE 7001 / YNP1)</name>
    <dbReference type="NCBI Taxonomy" id="525904"/>
    <lineage>
        <taxon>Bacteria</taxon>
        <taxon>Bacillati</taxon>
        <taxon>Chloroflexota</taxon>
        <taxon>Chloroflexia</taxon>
        <taxon>Candidatus Thermobaculales</taxon>
        <taxon>Candidatus Thermobaculaceae</taxon>
        <taxon>Thermobaculum</taxon>
    </lineage>
</organism>
<dbReference type="SUPFAM" id="SSF46565">
    <property type="entry name" value="Chaperone J-domain"/>
    <property type="match status" value="1"/>
</dbReference>
<keyword evidence="5 13" id="KW-0479">Metal-binding</keyword>
<keyword evidence="8 13" id="KW-0862">Zinc</keyword>
<dbReference type="InterPro" id="IPR002939">
    <property type="entry name" value="DnaJ_C"/>
</dbReference>
<dbReference type="PROSITE" id="PS51188">
    <property type="entry name" value="ZF_CR"/>
    <property type="match status" value="1"/>
</dbReference>
<dbReference type="GO" id="GO:0008270">
    <property type="term" value="F:zinc ion binding"/>
    <property type="evidence" value="ECO:0007669"/>
    <property type="project" value="UniProtKB-UniRule"/>
</dbReference>
<dbReference type="GO" id="GO:0005737">
    <property type="term" value="C:cytoplasm"/>
    <property type="evidence" value="ECO:0007669"/>
    <property type="project" value="UniProtKB-SubCell"/>
</dbReference>
<dbReference type="InterPro" id="IPR036869">
    <property type="entry name" value="J_dom_sf"/>
</dbReference>
<dbReference type="EMBL" id="CP001825">
    <property type="protein sequence ID" value="ACZ42657.1"/>
    <property type="molecule type" value="Genomic_DNA"/>
</dbReference>
<dbReference type="FunFam" id="2.60.260.20:FF:000004">
    <property type="entry name" value="Molecular chaperone DnaJ"/>
    <property type="match status" value="1"/>
</dbReference>
<dbReference type="PROSITE" id="PS00636">
    <property type="entry name" value="DNAJ_1"/>
    <property type="match status" value="1"/>
</dbReference>